<protein>
    <recommendedName>
        <fullName evidence="4 11">MICOS complex subunit MIC12</fullName>
    </recommendedName>
    <alternativeName>
        <fullName evidence="10 11">Altered inheritance of mitochondria protein 5, mitochondrial</fullName>
    </alternativeName>
    <alternativeName>
        <fullName evidence="9 11">Found in mitochondrial proteome protein 51</fullName>
    </alternativeName>
</protein>
<evidence type="ECO:0000313" key="12">
    <source>
        <dbReference type="EMBL" id="UJO24484.1"/>
    </source>
</evidence>
<evidence type="ECO:0000256" key="1">
    <source>
        <dbReference type="ARBA" id="ARBA00002689"/>
    </source>
</evidence>
<dbReference type="AlphaFoldDB" id="A0A9Q8PLA8"/>
<evidence type="ECO:0000256" key="9">
    <source>
        <dbReference type="ARBA" id="ARBA00032159"/>
    </source>
</evidence>
<dbReference type="Pfam" id="PF17050">
    <property type="entry name" value="AIM5"/>
    <property type="match status" value="1"/>
</dbReference>
<keyword evidence="11" id="KW-0999">Mitochondrion inner membrane</keyword>
<comment type="function">
    <text evidence="1 11">Component of the MICOS complex, a large protein complex of the mitochondrial inner membrane that plays crucial roles in the maintenance of crista junctions, inner membrane architecture, and formation of contact sites to the outer membrane.</text>
</comment>
<dbReference type="Proteomes" id="UP000756132">
    <property type="component" value="Chromosome 12"/>
</dbReference>
<keyword evidence="5" id="KW-0812">Transmembrane</keyword>
<evidence type="ECO:0000256" key="6">
    <source>
        <dbReference type="ARBA" id="ARBA00022989"/>
    </source>
</evidence>
<evidence type="ECO:0000256" key="3">
    <source>
        <dbReference type="ARBA" id="ARBA00009188"/>
    </source>
</evidence>
<dbReference type="GO" id="GO:0044284">
    <property type="term" value="C:mitochondrial crista junction"/>
    <property type="evidence" value="ECO:0007669"/>
    <property type="project" value="InterPro"/>
</dbReference>
<comment type="subcellular location">
    <subcellularLocation>
        <location evidence="2">Membrane</location>
    </subcellularLocation>
    <subcellularLocation>
        <location evidence="11">Mitochondrion inner membrane</location>
        <topology evidence="11">Single-pass membrane protein</topology>
    </subcellularLocation>
</comment>
<dbReference type="GO" id="GO:0042407">
    <property type="term" value="P:cristae formation"/>
    <property type="evidence" value="ECO:0007669"/>
    <property type="project" value="InterPro"/>
</dbReference>
<accession>A0A9Q8PLA8</accession>
<keyword evidence="7 11" id="KW-0496">Mitochondrion</keyword>
<dbReference type="EMBL" id="CP090174">
    <property type="protein sequence ID" value="UJO24484.1"/>
    <property type="molecule type" value="Genomic_DNA"/>
</dbReference>
<name>A0A9Q8PLA8_PASFU</name>
<evidence type="ECO:0000256" key="10">
    <source>
        <dbReference type="ARBA" id="ARBA00032985"/>
    </source>
</evidence>
<gene>
    <name evidence="12" type="ORF">CLAFUR5_13712</name>
</gene>
<organism evidence="12 13">
    <name type="scientific">Passalora fulva</name>
    <name type="common">Tomato leaf mold</name>
    <name type="synonym">Cladosporium fulvum</name>
    <dbReference type="NCBI Taxonomy" id="5499"/>
    <lineage>
        <taxon>Eukaryota</taxon>
        <taxon>Fungi</taxon>
        <taxon>Dikarya</taxon>
        <taxon>Ascomycota</taxon>
        <taxon>Pezizomycotina</taxon>
        <taxon>Dothideomycetes</taxon>
        <taxon>Dothideomycetidae</taxon>
        <taxon>Mycosphaerellales</taxon>
        <taxon>Mycosphaerellaceae</taxon>
        <taxon>Fulvia</taxon>
    </lineage>
</organism>
<reference evidence="12" key="1">
    <citation type="submission" date="2021-12" db="EMBL/GenBank/DDBJ databases">
        <authorList>
            <person name="Zaccaron A."/>
            <person name="Stergiopoulos I."/>
        </authorList>
    </citation>
    <scope>NUCLEOTIDE SEQUENCE</scope>
    <source>
        <strain evidence="12">Race5_Kim</strain>
    </source>
</reference>
<dbReference type="OrthoDB" id="4037694at2759"/>
<dbReference type="GeneID" id="71993590"/>
<keyword evidence="8" id="KW-0472">Membrane</keyword>
<sequence length="157" mass="17179">MGFTTGLLGGFTLTASLLYLSTELHSRNRIHQAALLRQQALLLNNIVEPQPDLPPPTARAVKAGLWETAKDKWNAELENNVRKVQRTDWAAVGQNLEESVSGLWRRAFQSSREGAEVAGEKISEQVGLAEENARQGLKMAAQGVEQKVKKNASYGGV</sequence>
<dbReference type="OMA" id="WNAELEN"/>
<dbReference type="RefSeq" id="XP_047768850.1">
    <property type="nucleotide sequence ID" value="XM_047912860.1"/>
</dbReference>
<dbReference type="InterPro" id="IPR031463">
    <property type="entry name" value="Mic12"/>
</dbReference>
<evidence type="ECO:0000256" key="11">
    <source>
        <dbReference type="RuleBase" id="RU363010"/>
    </source>
</evidence>
<evidence type="ECO:0000313" key="13">
    <source>
        <dbReference type="Proteomes" id="UP000756132"/>
    </source>
</evidence>
<evidence type="ECO:0000256" key="2">
    <source>
        <dbReference type="ARBA" id="ARBA00004370"/>
    </source>
</evidence>
<comment type="similarity">
    <text evidence="3 11">Belongs to the MICOS complex subunit Mic12 family.</text>
</comment>
<evidence type="ECO:0000256" key="7">
    <source>
        <dbReference type="ARBA" id="ARBA00023128"/>
    </source>
</evidence>
<evidence type="ECO:0000256" key="8">
    <source>
        <dbReference type="ARBA" id="ARBA00023136"/>
    </source>
</evidence>
<reference evidence="12" key="2">
    <citation type="journal article" date="2022" name="Microb. Genom.">
        <title>A chromosome-scale genome assembly of the tomato pathogen Cladosporium fulvum reveals a compartmentalized genome architecture and the presence of a dispensable chromosome.</title>
        <authorList>
            <person name="Zaccaron A.Z."/>
            <person name="Chen L.H."/>
            <person name="Samaras A."/>
            <person name="Stergiopoulos I."/>
        </authorList>
    </citation>
    <scope>NUCLEOTIDE SEQUENCE</scope>
    <source>
        <strain evidence="12">Race5_Kim</strain>
    </source>
</reference>
<proteinExistence type="inferred from homology"/>
<keyword evidence="6" id="KW-1133">Transmembrane helix</keyword>
<dbReference type="GO" id="GO:0061617">
    <property type="term" value="C:MICOS complex"/>
    <property type="evidence" value="ECO:0007669"/>
    <property type="project" value="UniProtKB-UniRule"/>
</dbReference>
<evidence type="ECO:0000256" key="5">
    <source>
        <dbReference type="ARBA" id="ARBA00022692"/>
    </source>
</evidence>
<comment type="subunit">
    <text evidence="11">Component of the mitochondrial contact site and cristae organizing system (MICOS) complex.</text>
</comment>
<keyword evidence="13" id="KW-1185">Reference proteome</keyword>
<dbReference type="KEGG" id="ffu:CLAFUR5_13712"/>
<evidence type="ECO:0000256" key="4">
    <source>
        <dbReference type="ARBA" id="ARBA00018170"/>
    </source>
</evidence>